<dbReference type="PANTHER" id="PTHR32432">
    <property type="entry name" value="CELL DIVISION PROTEIN FTSA-RELATED"/>
    <property type="match status" value="1"/>
</dbReference>
<dbReference type="EMBL" id="WJEE01000035">
    <property type="protein sequence ID" value="MRI67598.1"/>
    <property type="molecule type" value="Genomic_DNA"/>
</dbReference>
<keyword evidence="2" id="KW-1185">Reference proteome</keyword>
<dbReference type="AlphaFoldDB" id="A0A6N7QZU6"/>
<gene>
    <name evidence="1" type="ORF">GH885_14845</name>
</gene>
<dbReference type="Proteomes" id="UP000435187">
    <property type="component" value="Unassembled WGS sequence"/>
</dbReference>
<dbReference type="Gene3D" id="3.30.420.40">
    <property type="match status" value="2"/>
</dbReference>
<dbReference type="Pfam" id="PF11104">
    <property type="entry name" value="PilM_2"/>
    <property type="match status" value="1"/>
</dbReference>
<comment type="caution">
    <text evidence="1">The sequence shown here is derived from an EMBL/GenBank/DDBJ whole genome shotgun (WGS) entry which is preliminary data.</text>
</comment>
<dbReference type="Gene3D" id="3.30.1490.300">
    <property type="match status" value="1"/>
</dbReference>
<evidence type="ECO:0008006" key="3">
    <source>
        <dbReference type="Google" id="ProtNLM"/>
    </source>
</evidence>
<dbReference type="InterPro" id="IPR005883">
    <property type="entry name" value="PilM"/>
</dbReference>
<reference evidence="1 2" key="1">
    <citation type="submission" date="2019-10" db="EMBL/GenBank/DDBJ databases">
        <title>Gracilibacillus salitolerans sp. nov., a moderate halophile isolated from a saline soil in northwest China.</title>
        <authorList>
            <person name="Gan L."/>
        </authorList>
    </citation>
    <scope>NUCLEOTIDE SEQUENCE [LARGE SCALE GENOMIC DNA]</scope>
    <source>
        <strain evidence="1 2">TP2-8</strain>
    </source>
</reference>
<evidence type="ECO:0000313" key="1">
    <source>
        <dbReference type="EMBL" id="MRI67598.1"/>
    </source>
</evidence>
<dbReference type="PANTHER" id="PTHR32432:SF3">
    <property type="entry name" value="ETHANOLAMINE UTILIZATION PROTEIN EUTJ"/>
    <property type="match status" value="1"/>
</dbReference>
<dbReference type="InterPro" id="IPR050696">
    <property type="entry name" value="FtsA/MreB"/>
</dbReference>
<name>A0A6N7QZU6_9BACI</name>
<sequence>MESRKKVSIIFHNKHVHLVIYDRYLRYIVSKKNRLEDIVDSGELLLKEGLIKDGRIMDKEGFHYHLERIVKQKKWKRANISFIVSDGFVAIRHHQIPAGLKKEETKAVLQREAKDQLRLPFQDPIIDFGLIKKLETTNEILVFAYPRDVLNPYLAVMESVHLNPVIADVSSLALSRVYQQFVTNRTDEQDTLILQWGKDGLVLAAFEHGLIVFSRHVPSPTDERMWSWSFERNKLEWNGSEEDLQELMDTHLLTIERFLDFYRYSVQNGEKAIEKIVIAGDFPFLDLAIQLLSEQTKVPVIEMGKYLPKTISVAFSDLAGLLLRGNSK</sequence>
<dbReference type="SUPFAM" id="SSF53067">
    <property type="entry name" value="Actin-like ATPase domain"/>
    <property type="match status" value="1"/>
</dbReference>
<protein>
    <recommendedName>
        <fullName evidence="3">Pilus assembly protein PilM</fullName>
    </recommendedName>
</protein>
<accession>A0A6N7QZU6</accession>
<proteinExistence type="predicted"/>
<dbReference type="InterPro" id="IPR043129">
    <property type="entry name" value="ATPase_NBD"/>
</dbReference>
<organism evidence="1 2">
    <name type="scientific">Gracilibacillus thailandensis</name>
    <dbReference type="NCBI Taxonomy" id="563735"/>
    <lineage>
        <taxon>Bacteria</taxon>
        <taxon>Bacillati</taxon>
        <taxon>Bacillota</taxon>
        <taxon>Bacilli</taxon>
        <taxon>Bacillales</taxon>
        <taxon>Bacillaceae</taxon>
        <taxon>Gracilibacillus</taxon>
    </lineage>
</organism>
<evidence type="ECO:0000313" key="2">
    <source>
        <dbReference type="Proteomes" id="UP000435187"/>
    </source>
</evidence>